<dbReference type="InterPro" id="IPR054465">
    <property type="entry name" value="Integrase_p58-like_C"/>
</dbReference>
<reference evidence="2 3" key="1">
    <citation type="submission" date="2022-03" db="EMBL/GenBank/DDBJ databases">
        <title>A chromosomal length assembly of Cordylochernes scorpioides.</title>
        <authorList>
            <person name="Zeh D."/>
            <person name="Zeh J."/>
        </authorList>
    </citation>
    <scope>NUCLEOTIDE SEQUENCE [LARGE SCALE GENOMIC DNA]</scope>
    <source>
        <strain evidence="2">IN4F17</strain>
        <tissue evidence="2">Whole Body</tissue>
    </source>
</reference>
<dbReference type="EMBL" id="CP092884">
    <property type="protein sequence ID" value="UYV83001.1"/>
    <property type="molecule type" value="Genomic_DNA"/>
</dbReference>
<feature type="domain" description="Integrase p58-like C-terminal" evidence="1">
    <location>
        <begin position="42"/>
        <end position="76"/>
    </location>
</feature>
<organism evidence="2 3">
    <name type="scientific">Cordylochernes scorpioides</name>
    <dbReference type="NCBI Taxonomy" id="51811"/>
    <lineage>
        <taxon>Eukaryota</taxon>
        <taxon>Metazoa</taxon>
        <taxon>Ecdysozoa</taxon>
        <taxon>Arthropoda</taxon>
        <taxon>Chelicerata</taxon>
        <taxon>Arachnida</taxon>
        <taxon>Pseudoscorpiones</taxon>
        <taxon>Cheliferoidea</taxon>
        <taxon>Chernetidae</taxon>
        <taxon>Cordylochernes</taxon>
    </lineage>
</organism>
<keyword evidence="3" id="KW-1185">Reference proteome</keyword>
<protein>
    <recommendedName>
        <fullName evidence="1">Integrase p58-like C-terminal domain-containing protein</fullName>
    </recommendedName>
</protein>
<dbReference type="Proteomes" id="UP001235939">
    <property type="component" value="Chromosome 22"/>
</dbReference>
<evidence type="ECO:0000313" key="2">
    <source>
        <dbReference type="EMBL" id="UYV83001.1"/>
    </source>
</evidence>
<evidence type="ECO:0000313" key="3">
    <source>
        <dbReference type="Proteomes" id="UP001235939"/>
    </source>
</evidence>
<gene>
    <name evidence="2" type="ORF">LAZ67_22001692</name>
</gene>
<accession>A0ABY6LPG3</accession>
<name>A0ABY6LPG3_9ARAC</name>
<proteinExistence type="predicted"/>
<sequence length="112" mass="13332">MKKNYDKKHMERSYEPGELVAVWTPIRKIGKCEKLLRKYFSPYRILKKMSSVNYLIEPKDNPGQDPLIVHVSRIKPYYERMDEPIIYEVKDQRLSLPNDIAMGIVCFLDRLV</sequence>
<evidence type="ECO:0000259" key="1">
    <source>
        <dbReference type="Pfam" id="PF22938"/>
    </source>
</evidence>
<dbReference type="Pfam" id="PF22938">
    <property type="entry name" value="Integrase_p58_C"/>
    <property type="match status" value="1"/>
</dbReference>